<feature type="region of interest" description="Disordered" evidence="1">
    <location>
        <begin position="1"/>
        <end position="30"/>
    </location>
</feature>
<organism evidence="2 3">
    <name type="scientific">Emiliania huxleyi (strain CCMP1516)</name>
    <dbReference type="NCBI Taxonomy" id="280463"/>
    <lineage>
        <taxon>Eukaryota</taxon>
        <taxon>Haptista</taxon>
        <taxon>Haptophyta</taxon>
        <taxon>Prymnesiophyceae</taxon>
        <taxon>Isochrysidales</taxon>
        <taxon>Noelaerhabdaceae</taxon>
        <taxon>Emiliania</taxon>
    </lineage>
</organism>
<evidence type="ECO:0000313" key="2">
    <source>
        <dbReference type="EnsemblProtists" id="EOD35925"/>
    </source>
</evidence>
<sequence length="230" mass="24579">MGSGHSPPDESAEAARLAGGESGDGERDWREGPLPRADSALLQLYVQQFLFPDSWRPPLCLLSCALMLTPSRPLLAAALVARNAARYTQMPFVWDSEFWWCRAQLALCYAASGFFKLNEAFLDSRVSCAPIFGLSLLERIPPLATALKAAPGAVGVLAALMPPAVIAVELWIAALLARDRWSSRGVLLALIFHAAIALTPPPNGARAPPPPALGAATGEERLLLWMGVGE</sequence>
<name>A0A0D3KJJ0_EMIH1</name>
<dbReference type="Proteomes" id="UP000013827">
    <property type="component" value="Unassembled WGS sequence"/>
</dbReference>
<dbReference type="EnsemblProtists" id="EOD35925">
    <property type="protein sequence ID" value="EOD35925"/>
    <property type="gene ID" value="EMIHUDRAFT_227026"/>
</dbReference>
<evidence type="ECO:0000313" key="3">
    <source>
        <dbReference type="Proteomes" id="UP000013827"/>
    </source>
</evidence>
<evidence type="ECO:0008006" key="4">
    <source>
        <dbReference type="Google" id="ProtNLM"/>
    </source>
</evidence>
<dbReference type="RefSeq" id="XP_005788354.1">
    <property type="nucleotide sequence ID" value="XM_005788297.1"/>
</dbReference>
<proteinExistence type="predicted"/>
<dbReference type="PaxDb" id="2903-EOD35925"/>
<dbReference type="AlphaFoldDB" id="A0A0D3KJJ0"/>
<dbReference type="KEGG" id="ehx:EMIHUDRAFT_227026"/>
<accession>A0A0D3KJJ0</accession>
<keyword evidence="3" id="KW-1185">Reference proteome</keyword>
<reference evidence="2" key="2">
    <citation type="submission" date="2024-10" db="UniProtKB">
        <authorList>
            <consortium name="EnsemblProtists"/>
        </authorList>
    </citation>
    <scope>IDENTIFICATION</scope>
</reference>
<dbReference type="GeneID" id="17281196"/>
<reference evidence="3" key="1">
    <citation type="journal article" date="2013" name="Nature">
        <title>Pan genome of the phytoplankton Emiliania underpins its global distribution.</title>
        <authorList>
            <person name="Read B.A."/>
            <person name="Kegel J."/>
            <person name="Klute M.J."/>
            <person name="Kuo A."/>
            <person name="Lefebvre S.C."/>
            <person name="Maumus F."/>
            <person name="Mayer C."/>
            <person name="Miller J."/>
            <person name="Monier A."/>
            <person name="Salamov A."/>
            <person name="Young J."/>
            <person name="Aguilar M."/>
            <person name="Claverie J.M."/>
            <person name="Frickenhaus S."/>
            <person name="Gonzalez K."/>
            <person name="Herman E.K."/>
            <person name="Lin Y.C."/>
            <person name="Napier J."/>
            <person name="Ogata H."/>
            <person name="Sarno A.F."/>
            <person name="Shmutz J."/>
            <person name="Schroeder D."/>
            <person name="de Vargas C."/>
            <person name="Verret F."/>
            <person name="von Dassow P."/>
            <person name="Valentin K."/>
            <person name="Van de Peer Y."/>
            <person name="Wheeler G."/>
            <person name="Dacks J.B."/>
            <person name="Delwiche C.F."/>
            <person name="Dyhrman S.T."/>
            <person name="Glockner G."/>
            <person name="John U."/>
            <person name="Richards T."/>
            <person name="Worden A.Z."/>
            <person name="Zhang X."/>
            <person name="Grigoriev I.V."/>
            <person name="Allen A.E."/>
            <person name="Bidle K."/>
            <person name="Borodovsky M."/>
            <person name="Bowler C."/>
            <person name="Brownlee C."/>
            <person name="Cock J.M."/>
            <person name="Elias M."/>
            <person name="Gladyshev V.N."/>
            <person name="Groth M."/>
            <person name="Guda C."/>
            <person name="Hadaegh A."/>
            <person name="Iglesias-Rodriguez M.D."/>
            <person name="Jenkins J."/>
            <person name="Jones B.M."/>
            <person name="Lawson T."/>
            <person name="Leese F."/>
            <person name="Lindquist E."/>
            <person name="Lobanov A."/>
            <person name="Lomsadze A."/>
            <person name="Malik S.B."/>
            <person name="Marsh M.E."/>
            <person name="Mackinder L."/>
            <person name="Mock T."/>
            <person name="Mueller-Roeber B."/>
            <person name="Pagarete A."/>
            <person name="Parker M."/>
            <person name="Probert I."/>
            <person name="Quesneville H."/>
            <person name="Raines C."/>
            <person name="Rensing S.A."/>
            <person name="Riano-Pachon D.M."/>
            <person name="Richier S."/>
            <person name="Rokitta S."/>
            <person name="Shiraiwa Y."/>
            <person name="Soanes D.M."/>
            <person name="van der Giezen M."/>
            <person name="Wahlund T.M."/>
            <person name="Williams B."/>
            <person name="Wilson W."/>
            <person name="Wolfe G."/>
            <person name="Wurch L.L."/>
        </authorList>
    </citation>
    <scope>NUCLEOTIDE SEQUENCE</scope>
</reference>
<dbReference type="HOGENOM" id="CLU_1206726_0_0_1"/>
<evidence type="ECO:0000256" key="1">
    <source>
        <dbReference type="SAM" id="MobiDB-lite"/>
    </source>
</evidence>
<protein>
    <recommendedName>
        <fullName evidence="4">HTTM domain-containing protein</fullName>
    </recommendedName>
</protein>